<accession>A0A3N0DR55</accession>
<evidence type="ECO:0000259" key="7">
    <source>
        <dbReference type="Pfam" id="PF07980"/>
    </source>
</evidence>
<keyword evidence="10" id="KW-1185">Reference proteome</keyword>
<evidence type="ECO:0000256" key="5">
    <source>
        <dbReference type="ARBA" id="ARBA00023237"/>
    </source>
</evidence>
<evidence type="ECO:0000256" key="2">
    <source>
        <dbReference type="ARBA" id="ARBA00006275"/>
    </source>
</evidence>
<proteinExistence type="inferred from homology"/>
<reference evidence="9 10" key="1">
    <citation type="submission" date="2018-10" db="EMBL/GenBank/DDBJ databases">
        <title>Sinomicrobium pectinilyticum sp. nov., a pectinase-producing bacterium isolated from alkaline and saline soil, and emended description of the genus Sinomicrobium.</title>
        <authorList>
            <person name="Cheng B."/>
            <person name="Li C."/>
            <person name="Lai Q."/>
            <person name="Du M."/>
            <person name="Shao Z."/>
            <person name="Xu P."/>
            <person name="Yang C."/>
        </authorList>
    </citation>
    <scope>NUCLEOTIDE SEQUENCE [LARGE SCALE GENOMIC DNA]</scope>
    <source>
        <strain evidence="9 10">5DNS001</strain>
    </source>
</reference>
<evidence type="ECO:0000313" key="10">
    <source>
        <dbReference type="Proteomes" id="UP000267469"/>
    </source>
</evidence>
<keyword evidence="5" id="KW-0998">Cell outer membrane</keyword>
<dbReference type="EMBL" id="RJTM01000151">
    <property type="protein sequence ID" value="RNL77956.1"/>
    <property type="molecule type" value="Genomic_DNA"/>
</dbReference>
<comment type="subcellular location">
    <subcellularLocation>
        <location evidence="1">Cell outer membrane</location>
    </subcellularLocation>
</comment>
<feature type="chain" id="PRO_5018327399" evidence="6">
    <location>
        <begin position="25"/>
        <end position="479"/>
    </location>
</feature>
<dbReference type="Pfam" id="PF07980">
    <property type="entry name" value="SusD_RagB"/>
    <property type="match status" value="1"/>
</dbReference>
<dbReference type="InterPro" id="IPR012944">
    <property type="entry name" value="SusD_RagB_dom"/>
</dbReference>
<keyword evidence="3 6" id="KW-0732">Signal</keyword>
<dbReference type="AlphaFoldDB" id="A0A3N0DR55"/>
<dbReference type="Gene3D" id="1.25.40.390">
    <property type="match status" value="1"/>
</dbReference>
<dbReference type="PROSITE" id="PS51257">
    <property type="entry name" value="PROKAR_LIPOPROTEIN"/>
    <property type="match status" value="1"/>
</dbReference>
<evidence type="ECO:0000256" key="6">
    <source>
        <dbReference type="SAM" id="SignalP"/>
    </source>
</evidence>
<dbReference type="Pfam" id="PF14322">
    <property type="entry name" value="SusD-like_3"/>
    <property type="match status" value="1"/>
</dbReference>
<comment type="caution">
    <text evidence="9">The sequence shown here is derived from an EMBL/GenBank/DDBJ whole genome shotgun (WGS) entry which is preliminary data.</text>
</comment>
<dbReference type="OrthoDB" id="1100079at2"/>
<evidence type="ECO:0000256" key="3">
    <source>
        <dbReference type="ARBA" id="ARBA00022729"/>
    </source>
</evidence>
<feature type="signal peptide" evidence="6">
    <location>
        <begin position="1"/>
        <end position="24"/>
    </location>
</feature>
<name>A0A3N0DR55_SINP1</name>
<dbReference type="Proteomes" id="UP000267469">
    <property type="component" value="Unassembled WGS sequence"/>
</dbReference>
<organism evidence="9 10">
    <name type="scientific">Sinomicrobium pectinilyticum</name>
    <dbReference type="NCBI Taxonomy" id="1084421"/>
    <lineage>
        <taxon>Bacteria</taxon>
        <taxon>Pseudomonadati</taxon>
        <taxon>Bacteroidota</taxon>
        <taxon>Flavobacteriia</taxon>
        <taxon>Flavobacteriales</taxon>
        <taxon>Flavobacteriaceae</taxon>
        <taxon>Sinomicrobium</taxon>
    </lineage>
</organism>
<gene>
    <name evidence="9" type="ORF">ED312_20270</name>
</gene>
<dbReference type="RefSeq" id="WP_123217848.1">
    <property type="nucleotide sequence ID" value="NZ_RJTM01000151.1"/>
</dbReference>
<dbReference type="InterPro" id="IPR033985">
    <property type="entry name" value="SusD-like_N"/>
</dbReference>
<evidence type="ECO:0000256" key="4">
    <source>
        <dbReference type="ARBA" id="ARBA00023136"/>
    </source>
</evidence>
<keyword evidence="4" id="KW-0472">Membrane</keyword>
<feature type="domain" description="RagB/SusD" evidence="7">
    <location>
        <begin position="352"/>
        <end position="471"/>
    </location>
</feature>
<evidence type="ECO:0000256" key="1">
    <source>
        <dbReference type="ARBA" id="ARBA00004442"/>
    </source>
</evidence>
<comment type="similarity">
    <text evidence="2">Belongs to the SusD family.</text>
</comment>
<feature type="domain" description="SusD-like N-terminal" evidence="8">
    <location>
        <begin position="101"/>
        <end position="235"/>
    </location>
</feature>
<dbReference type="SUPFAM" id="SSF48452">
    <property type="entry name" value="TPR-like"/>
    <property type="match status" value="1"/>
</dbReference>
<sequence>MKNILQKFPVALLSLLMITIMSCSKDFLNEPEPTDQVGTDVVYGSREGAEAFISGIMRRMRGQFTEKGDDAGGLNSMLFARTAKGNDVVIGTGWFAYDYENNNREPTYRRPRFSWEFPYYIIGQVNQFIHGVNESEALSETDKRQLLAQGRAIRGYYYHQLVLEFAPAYSVAPDFPAPPVYTELSLEGHPMSRTQEVYDLILEDLQFAVENVGTSRLDKSYINKNVAHAMLAQVYQVMGNWEDAETAANAAYGGDLSSALVSGSYANGFNDLSVGEWIWGLPQYDDQSQYYYSAPHVQTDHSVESYQNAYFNNEFVNLFSGTDIRKLFNNYYEVEESSFRHWVTSKFAFTFDADIPIIRTAEMILIEAEAKYRNGDAGGAHDLLYAIQQNRDPKAIRSSNTGEDLLEEILLERRKELYAEIGVEWFDAKRLQRGISRSGNHRVGSSADLAPNDKKFYLKIPQSEIDANANIDGSVNENR</sequence>
<protein>
    <submittedName>
        <fullName evidence="9">RagB/SusD family nutrient uptake outer membrane protein</fullName>
    </submittedName>
</protein>
<evidence type="ECO:0000313" key="9">
    <source>
        <dbReference type="EMBL" id="RNL77956.1"/>
    </source>
</evidence>
<dbReference type="InterPro" id="IPR011990">
    <property type="entry name" value="TPR-like_helical_dom_sf"/>
</dbReference>
<evidence type="ECO:0000259" key="8">
    <source>
        <dbReference type="Pfam" id="PF14322"/>
    </source>
</evidence>
<dbReference type="GO" id="GO:0009279">
    <property type="term" value="C:cell outer membrane"/>
    <property type="evidence" value="ECO:0007669"/>
    <property type="project" value="UniProtKB-SubCell"/>
</dbReference>